<dbReference type="RefSeq" id="WP_195032441.1">
    <property type="nucleotide sequence ID" value="NZ_JADLRE010000005.1"/>
</dbReference>
<dbReference type="PIRSF" id="PIRSF029171">
    <property type="entry name" value="Esterase_LipA"/>
    <property type="match status" value="1"/>
</dbReference>
<evidence type="ECO:0000313" key="1">
    <source>
        <dbReference type="EMBL" id="MBF6225141.1"/>
    </source>
</evidence>
<proteinExistence type="predicted"/>
<dbReference type="InterPro" id="IPR005152">
    <property type="entry name" value="Lipase_secreted"/>
</dbReference>
<dbReference type="PANTHER" id="PTHR34853">
    <property type="match status" value="1"/>
</dbReference>
<gene>
    <name evidence="1" type="ORF">IU470_08465</name>
</gene>
<dbReference type="PANTHER" id="PTHR34853:SF1">
    <property type="entry name" value="LIPASE 5"/>
    <property type="match status" value="1"/>
</dbReference>
<keyword evidence="2" id="KW-1185">Reference proteome</keyword>
<dbReference type="Gene3D" id="3.40.50.1820">
    <property type="entry name" value="alpha/beta hydrolase"/>
    <property type="match status" value="1"/>
</dbReference>
<protein>
    <submittedName>
        <fullName evidence="1">Lipase</fullName>
    </submittedName>
</protein>
<dbReference type="Pfam" id="PF03583">
    <property type="entry name" value="LIP"/>
    <property type="match status" value="1"/>
</dbReference>
<name>A0ABS0C4R2_9NOCA</name>
<organism evidence="1 2">
    <name type="scientific">Nocardia abscessus</name>
    <dbReference type="NCBI Taxonomy" id="120957"/>
    <lineage>
        <taxon>Bacteria</taxon>
        <taxon>Bacillati</taxon>
        <taxon>Actinomycetota</taxon>
        <taxon>Actinomycetes</taxon>
        <taxon>Mycobacteriales</taxon>
        <taxon>Nocardiaceae</taxon>
        <taxon>Nocardia</taxon>
    </lineage>
</organism>
<reference evidence="1 2" key="1">
    <citation type="submission" date="2020-10" db="EMBL/GenBank/DDBJ databases">
        <title>Identification of Nocardia species via Next-generation sequencing and recognition of intraspecies genetic diversity.</title>
        <authorList>
            <person name="Li P."/>
            <person name="Li P."/>
            <person name="Lu B."/>
        </authorList>
    </citation>
    <scope>NUCLEOTIDE SEQUENCE [LARGE SCALE GENOMIC DNA]</scope>
    <source>
        <strain evidence="1 2">N-11</strain>
    </source>
</reference>
<evidence type="ECO:0000313" key="2">
    <source>
        <dbReference type="Proteomes" id="UP000807309"/>
    </source>
</evidence>
<dbReference type="InterPro" id="IPR029058">
    <property type="entry name" value="AB_hydrolase_fold"/>
</dbReference>
<dbReference type="Gene3D" id="1.10.260.130">
    <property type="match status" value="1"/>
</dbReference>
<sequence>MSVELEWNGGPVPPDPAAFSHRPMLPEDDPFYAPPPAIGRLRPGAIVRTRKVEIGFFGLVTQRISAWQLLYRTGDLHGAPEVAVTTVLLPWGADPAEPRPLVSFQCAIDAVASKCSPSYSLRRGARAAGSIPQLELPLIASALARGWAVSVPDHGGTAGRFGVAREPGYRALDAVRAALAFVPLGLDPATPVALWGYSGGGLATAWAAEVAAEYAPELNIVGAVAGSPVGDPAAAFLRLNGTLFAGFAAVFTAGLRRGYPELDRVLRAHLDARYLGWLAETETTATFPLLYRFARRDIDKHCGEGITAMIAQDGLQRILEDIHPGRQAPAMPMLVLQGVYDEVIAVADVDGHVARYVEAGAHVRYLRDRLSTHLLLQFLALPVMVDWLAGRFAGRELPAAGTRTSWSLALAGPALSGHLRFAALLVRMWLGRPIRAPRPPALSRPRPRSVLSAALRNPLS</sequence>
<accession>A0ABS0C4R2</accession>
<dbReference type="SUPFAM" id="SSF53474">
    <property type="entry name" value="alpha/beta-Hydrolases"/>
    <property type="match status" value="1"/>
</dbReference>
<dbReference type="Proteomes" id="UP000807309">
    <property type="component" value="Unassembled WGS sequence"/>
</dbReference>
<dbReference type="EMBL" id="JADLRE010000005">
    <property type="protein sequence ID" value="MBF6225141.1"/>
    <property type="molecule type" value="Genomic_DNA"/>
</dbReference>
<comment type="caution">
    <text evidence="1">The sequence shown here is derived from an EMBL/GenBank/DDBJ whole genome shotgun (WGS) entry which is preliminary data.</text>
</comment>